<evidence type="ECO:0000313" key="2">
    <source>
        <dbReference type="EMBL" id="EDY61036.1"/>
    </source>
</evidence>
<dbReference type="Proteomes" id="UP000002785">
    <property type="component" value="Chromosome"/>
</dbReference>
<accession>B5I7I1</accession>
<dbReference type="EMBL" id="CM000951">
    <property type="protein sequence ID" value="EDY61036.1"/>
    <property type="molecule type" value="Genomic_DNA"/>
</dbReference>
<keyword evidence="1" id="KW-0175">Coiled coil</keyword>
<organism evidence="2 3">
    <name type="scientific">Streptomyces sviceus (strain ATCC 29083 / DSM 924 / JCM 4929 / NBRC 13980 / NCIMB 11184 / NRRL 5439 / UC 5370)</name>
    <dbReference type="NCBI Taxonomy" id="463191"/>
    <lineage>
        <taxon>Bacteria</taxon>
        <taxon>Bacillati</taxon>
        <taxon>Actinomycetota</taxon>
        <taxon>Actinomycetes</taxon>
        <taxon>Kitasatosporales</taxon>
        <taxon>Streptomycetaceae</taxon>
        <taxon>Streptomyces</taxon>
    </lineage>
</organism>
<keyword evidence="3" id="KW-1185">Reference proteome</keyword>
<evidence type="ECO:0000313" key="3">
    <source>
        <dbReference type="Proteomes" id="UP000002785"/>
    </source>
</evidence>
<reference evidence="2" key="1">
    <citation type="submission" date="2009-10" db="EMBL/GenBank/DDBJ databases">
        <title>The genome sequence of Streptomyces sviceus strain ATCC 29083.</title>
        <authorList>
            <consortium name="The Broad Institute Genome Sequencing Platform"/>
            <consortium name="Broad Institute Microbial Sequencing Center"/>
            <person name="Fischbach M."/>
            <person name="Godfrey P."/>
            <person name="Ward D."/>
            <person name="Young S."/>
            <person name="Zeng Q."/>
            <person name="Koehrsen M."/>
            <person name="Alvarado L."/>
            <person name="Berlin A.M."/>
            <person name="Bochicchio J."/>
            <person name="Borenstein D."/>
            <person name="Chapman S.B."/>
            <person name="Chen Z."/>
            <person name="Engels R."/>
            <person name="Freedman E."/>
            <person name="Gellesch M."/>
            <person name="Goldberg J."/>
            <person name="Griggs A."/>
            <person name="Gujja S."/>
            <person name="Heilman E.R."/>
            <person name="Heiman D.I."/>
            <person name="Hepburn T.A."/>
            <person name="Howarth C."/>
            <person name="Jen D."/>
            <person name="Larson L."/>
            <person name="Lewis B."/>
            <person name="Mehta T."/>
            <person name="Park D."/>
            <person name="Pearson M."/>
            <person name="Richards J."/>
            <person name="Roberts A."/>
            <person name="Saif S."/>
            <person name="Shea T.D."/>
            <person name="Shenoy N."/>
            <person name="Sisk P."/>
            <person name="Stolte C."/>
            <person name="Sykes S.N."/>
            <person name="Thomson T."/>
            <person name="Walk T."/>
            <person name="White J."/>
            <person name="Yandava C."/>
            <person name="Straight P."/>
            <person name="Clardy J."/>
            <person name="Hung D."/>
            <person name="Kolter R."/>
            <person name="Mekalanos J."/>
            <person name="Walker S."/>
            <person name="Walsh C.T."/>
            <person name="Wieland-Brown L.C."/>
            <person name="Haas B."/>
            <person name="Nusbaum C."/>
            <person name="Birren B."/>
        </authorList>
    </citation>
    <scope>NUCLEOTIDE SEQUENCE [LARGE SCALE GENOMIC DNA]</scope>
    <source>
        <strain evidence="2">ATCC 29083</strain>
    </source>
</reference>
<feature type="coiled-coil region" evidence="1">
    <location>
        <begin position="3"/>
        <end position="38"/>
    </location>
</feature>
<dbReference type="HOGENOM" id="CLU_3012548_0_0_11"/>
<sequence length="56" mass="6314">MRAAEILAKARAEEERIAEETERVLRKHAEHRDEVQAQMDHVRSSLTALTGTAATE</sequence>
<name>B5I7I1_STRX2</name>
<evidence type="ECO:0000256" key="1">
    <source>
        <dbReference type="SAM" id="Coils"/>
    </source>
</evidence>
<evidence type="ECO:0008006" key="4">
    <source>
        <dbReference type="Google" id="ProtNLM"/>
    </source>
</evidence>
<protein>
    <recommendedName>
        <fullName evidence="4">Cellulose-binding protein</fullName>
    </recommendedName>
</protein>
<proteinExistence type="predicted"/>
<dbReference type="AlphaFoldDB" id="B5I7I1"/>
<gene>
    <name evidence="2" type="ORF">SSEG_07616</name>
</gene>